<dbReference type="InterPro" id="IPR012347">
    <property type="entry name" value="Ferritin-like"/>
</dbReference>
<dbReference type="RefSeq" id="WP_080025130.1">
    <property type="nucleotide sequence ID" value="NZ_CP020121.1"/>
</dbReference>
<evidence type="ECO:0000313" key="2">
    <source>
        <dbReference type="EMBL" id="KUF41737.1"/>
    </source>
</evidence>
<dbReference type="GeneID" id="83037895"/>
<dbReference type="AlphaFoldDB" id="A0A0W7Z2Y1"/>
<keyword evidence="3" id="KW-1185">Reference proteome</keyword>
<reference evidence="1 4" key="2">
    <citation type="submission" date="2017-03" db="EMBL/GenBank/DDBJ databases">
        <title>Rapid Whole Genome Sequencing of Comamonas kerstersii Causing Continuous ambulatory Peritoneal Dialysis-Associated Peritonitis.</title>
        <authorList>
            <person name="Zheng B."/>
        </authorList>
    </citation>
    <scope>NUCLEOTIDE SEQUENCE [LARGE SCALE GENOMIC DNA]</scope>
    <source>
        <strain evidence="1 4">8943</strain>
    </source>
</reference>
<organism evidence="2 3">
    <name type="scientific">Comamonas kerstersii</name>
    <dbReference type="NCBI Taxonomy" id="225992"/>
    <lineage>
        <taxon>Bacteria</taxon>
        <taxon>Pseudomonadati</taxon>
        <taxon>Pseudomonadota</taxon>
        <taxon>Betaproteobacteria</taxon>
        <taxon>Burkholderiales</taxon>
        <taxon>Comamonadaceae</taxon>
        <taxon>Comamonas</taxon>
    </lineage>
</organism>
<dbReference type="Proteomes" id="UP000242792">
    <property type="component" value="Chromosome"/>
</dbReference>
<evidence type="ECO:0000313" key="4">
    <source>
        <dbReference type="Proteomes" id="UP000242792"/>
    </source>
</evidence>
<dbReference type="Gene3D" id="1.20.1260.10">
    <property type="match status" value="1"/>
</dbReference>
<evidence type="ECO:0000313" key="3">
    <source>
        <dbReference type="Proteomes" id="UP000053300"/>
    </source>
</evidence>
<name>A0A0W7Z2Y1_9BURK</name>
<protein>
    <submittedName>
        <fullName evidence="2">Uncharacterized protein</fullName>
    </submittedName>
</protein>
<reference evidence="2 3" key="1">
    <citation type="submission" date="2015-12" db="EMBL/GenBank/DDBJ databases">
        <title>Complete genome sequence of a multi-drug resistant strain Acidovorax sp. 12322-1.</title>
        <authorList>
            <person name="Ming D."/>
            <person name="Wang M."/>
            <person name="Hu S."/>
            <person name="Zhou Y."/>
            <person name="Jiang T."/>
        </authorList>
    </citation>
    <scope>NUCLEOTIDE SEQUENCE [LARGE SCALE GENOMIC DNA]</scope>
    <source>
        <strain evidence="2 3">12322-1</strain>
    </source>
</reference>
<evidence type="ECO:0000313" key="1">
    <source>
        <dbReference type="EMBL" id="AQZ97048.1"/>
    </source>
</evidence>
<gene>
    <name evidence="2" type="ORF">AS359_07210</name>
    <name evidence="1" type="ORF">B5M06_01010</name>
</gene>
<dbReference type="KEGG" id="cke:B5M06_01010"/>
<dbReference type="EMBL" id="LPXH01000019">
    <property type="protein sequence ID" value="KUF41737.1"/>
    <property type="molecule type" value="Genomic_DNA"/>
</dbReference>
<proteinExistence type="predicted"/>
<dbReference type="EMBL" id="CP020121">
    <property type="protein sequence ID" value="AQZ97048.1"/>
    <property type="molecule type" value="Genomic_DNA"/>
</dbReference>
<dbReference type="STRING" id="225992.B5M06_01010"/>
<sequence length="280" mass="32846">MRFYITPSATPSAPQLLGAQNAYTLSVIDIQMRLLADLENQYWRKHFAHRPYYVAGRSYDQYQPAYELGWLHAVQHPLSSFDTLEAHLAQQWSSQRTTSLLSWKEARSAVQDGWRHALQQQHAWQQPAAPASSLTPEMARMLKSLYRHGLHLSGELTRLAQMRVSDFVTEVVNQHARMLRDFSRSLAKLPVVRRTSQSFSHRLVHKMRRHWSSMQSHLLEADPESLLLECEQKEYELLQAYQRTCEYALPEHVHHILQQQSLQLRQQLEKLRLARSLRDF</sequence>
<accession>A0A0W7Z2Y1</accession>
<accession>A0A1V0BAS6</accession>
<dbReference type="Proteomes" id="UP000053300">
    <property type="component" value="Unassembled WGS sequence"/>
</dbReference>